<proteinExistence type="predicted"/>
<dbReference type="NCBIfam" id="TIGR03134">
    <property type="entry name" value="malonate_gamma"/>
    <property type="match status" value="1"/>
</dbReference>
<dbReference type="EMBL" id="CP010802">
    <property type="protein sequence ID" value="ALC15187.1"/>
    <property type="molecule type" value="Genomic_DNA"/>
</dbReference>
<dbReference type="STRING" id="1603606.DSOUD_0392"/>
<evidence type="ECO:0000313" key="2">
    <source>
        <dbReference type="EMBL" id="ALC15187.1"/>
    </source>
</evidence>
<reference evidence="2 3" key="1">
    <citation type="submission" date="2015-07" db="EMBL/GenBank/DDBJ databases">
        <title>Isolation and Genomic Characterization of a Novel Halophilic Metal-Reducing Deltaproteobacterium from the Deep Subsurface.</title>
        <authorList>
            <person name="Badalamenti J.P."/>
            <person name="Summers Z.M."/>
            <person name="Gralnick J.A."/>
            <person name="Bond D.R."/>
        </authorList>
    </citation>
    <scope>NUCLEOTIDE SEQUENCE [LARGE SCALE GENOMIC DNA]</scope>
    <source>
        <strain evidence="2 3">WTL</strain>
    </source>
</reference>
<feature type="region of interest" description="Disordered" evidence="1">
    <location>
        <begin position="198"/>
        <end position="232"/>
    </location>
</feature>
<name>A0A0M4DEX1_9BACT</name>
<evidence type="ECO:0000256" key="1">
    <source>
        <dbReference type="SAM" id="MobiDB-lite"/>
    </source>
</evidence>
<dbReference type="InterPro" id="IPR009648">
    <property type="entry name" value="Malonate_gamma"/>
</dbReference>
<dbReference type="SUPFAM" id="SSF52096">
    <property type="entry name" value="ClpP/crotonase"/>
    <property type="match status" value="1"/>
</dbReference>
<dbReference type="AlphaFoldDB" id="A0A0M4DEX1"/>
<evidence type="ECO:0000313" key="3">
    <source>
        <dbReference type="Proteomes" id="UP000057158"/>
    </source>
</evidence>
<sequence>MTITALLNELFPSGHAVTAADGVITGLATTPKGEMAVLGTTDHLAVGVETALALADFVLEIVRDRPGLPILMLVDTQGQRLSKKDELLGINGYLAHLVKCLELARMNGHRLLTLVYAEAVSGGFLSFGLMADEIHALPEARVRVMNLPAMARITKLPLELLQELSGSSPAFAPGVESFFRLGGVQEIWTRPLAEQLNKALDRPPGGDSRREEGLARQGRKLAGPVSRLVTAA</sequence>
<dbReference type="KEGG" id="des:DSOUD_0392"/>
<dbReference type="OrthoDB" id="5984377at2"/>
<accession>A0A0M4DEX1</accession>
<organism evidence="2 3">
    <name type="scientific">Desulfuromonas soudanensis</name>
    <dbReference type="NCBI Taxonomy" id="1603606"/>
    <lineage>
        <taxon>Bacteria</taxon>
        <taxon>Pseudomonadati</taxon>
        <taxon>Thermodesulfobacteriota</taxon>
        <taxon>Desulfuromonadia</taxon>
        <taxon>Desulfuromonadales</taxon>
        <taxon>Desulfuromonadaceae</taxon>
        <taxon>Desulfuromonas</taxon>
    </lineage>
</organism>
<dbReference type="Pfam" id="PF06833">
    <property type="entry name" value="MdcE"/>
    <property type="match status" value="1"/>
</dbReference>
<protein>
    <submittedName>
        <fullName evidence="2">Biotin-independent malonate decarboxylase, gamma subunit</fullName>
    </submittedName>
</protein>
<dbReference type="RefSeq" id="WP_053549415.1">
    <property type="nucleotide sequence ID" value="NZ_CP010802.1"/>
</dbReference>
<dbReference type="PATRIC" id="fig|1603606.3.peg.426"/>
<dbReference type="GO" id="GO:0005975">
    <property type="term" value="P:carbohydrate metabolic process"/>
    <property type="evidence" value="ECO:0007669"/>
    <property type="project" value="InterPro"/>
</dbReference>
<gene>
    <name evidence="2" type="ORF">DSOUD_0392</name>
</gene>
<dbReference type="InterPro" id="IPR029045">
    <property type="entry name" value="ClpP/crotonase-like_dom_sf"/>
</dbReference>
<keyword evidence="3" id="KW-1185">Reference proteome</keyword>
<dbReference type="Proteomes" id="UP000057158">
    <property type="component" value="Chromosome"/>
</dbReference>
<dbReference type="Gene3D" id="3.90.226.10">
    <property type="entry name" value="2-enoyl-CoA Hydratase, Chain A, domain 1"/>
    <property type="match status" value="1"/>
</dbReference>